<evidence type="ECO:0000313" key="3">
    <source>
        <dbReference type="Proteomes" id="UP000503129"/>
    </source>
</evidence>
<dbReference type="KEGG" id="bsen:DP114_00240"/>
<feature type="signal peptide" evidence="1">
    <location>
        <begin position="1"/>
        <end position="23"/>
    </location>
</feature>
<dbReference type="Proteomes" id="UP000503129">
    <property type="component" value="Chromosome"/>
</dbReference>
<accession>A0A856M829</accession>
<reference evidence="2 3" key="1">
    <citation type="submission" date="2018-06" db="EMBL/GenBank/DDBJ databases">
        <title>Comparative genomics of Brasilonema spp. strains.</title>
        <authorList>
            <person name="Alvarenga D.O."/>
            <person name="Fiore M.F."/>
            <person name="Varani A.M."/>
        </authorList>
    </citation>
    <scope>NUCLEOTIDE SEQUENCE [LARGE SCALE GENOMIC DNA]</scope>
    <source>
        <strain evidence="2 3">CENA114</strain>
    </source>
</reference>
<proteinExistence type="predicted"/>
<dbReference type="EMBL" id="CP030118">
    <property type="protein sequence ID" value="QDL06544.1"/>
    <property type="molecule type" value="Genomic_DNA"/>
</dbReference>
<evidence type="ECO:0000313" key="2">
    <source>
        <dbReference type="EMBL" id="QDL06544.1"/>
    </source>
</evidence>
<dbReference type="AlphaFoldDB" id="A0A856M829"/>
<sequence>MKKLALLYLVTFLSFVVCLSINAAQPRPVPPLWQVYQQSFQTAKYVDLTHSVGDQQLNVRVR</sequence>
<keyword evidence="1" id="KW-0732">Signal</keyword>
<keyword evidence="3" id="KW-1185">Reference proteome</keyword>
<protein>
    <submittedName>
        <fullName evidence="2">Uncharacterized protein</fullName>
    </submittedName>
</protein>
<organism evidence="2 3">
    <name type="scientific">Brasilonema sennae CENA114</name>
    <dbReference type="NCBI Taxonomy" id="415709"/>
    <lineage>
        <taxon>Bacteria</taxon>
        <taxon>Bacillati</taxon>
        <taxon>Cyanobacteriota</taxon>
        <taxon>Cyanophyceae</taxon>
        <taxon>Nostocales</taxon>
        <taxon>Scytonemataceae</taxon>
        <taxon>Brasilonema</taxon>
        <taxon>Bromeliae group (in: Brasilonema)</taxon>
    </lineage>
</organism>
<dbReference type="RefSeq" id="WP_169263714.1">
    <property type="nucleotide sequence ID" value="NZ_CAWOXK010000001.1"/>
</dbReference>
<feature type="chain" id="PRO_5032667487" evidence="1">
    <location>
        <begin position="24"/>
        <end position="62"/>
    </location>
</feature>
<gene>
    <name evidence="2" type="ORF">DP114_00240</name>
</gene>
<evidence type="ECO:0000256" key="1">
    <source>
        <dbReference type="SAM" id="SignalP"/>
    </source>
</evidence>
<name>A0A856M829_9CYAN</name>